<keyword evidence="3" id="KW-0804">Transcription</keyword>
<dbReference type="AlphaFoldDB" id="A0A6H0S9P7"/>
<feature type="DNA-binding region" description="H-T-H motif" evidence="4">
    <location>
        <begin position="39"/>
        <end position="58"/>
    </location>
</feature>
<keyword evidence="1" id="KW-0805">Transcription regulation</keyword>
<evidence type="ECO:0000256" key="2">
    <source>
        <dbReference type="ARBA" id="ARBA00023125"/>
    </source>
</evidence>
<accession>A0A6H0S9P7</accession>
<dbReference type="KEGG" id="mfre:EXE63_26440"/>
<proteinExistence type="predicted"/>
<sequence length="199" mass="21218">MMSISNDEAQADEGDVSVAARILDAAAACVLAYGIDRVTLAEIARRAGVSRPTVYRRWPDTPSILAALLTSRVTRVLDDAGDREIGREALVARIVAVAERLQHDEIVMSVLHSAPELAMVYIAERLGTSQQILIDATAAQIALAQQHGSVRAGDPRRLAAMCLLITQSTVQSAQMVEPILGSADLAAELAHALNGYLQP</sequence>
<name>A0A6H0S9P7_9MYCO</name>
<dbReference type="PROSITE" id="PS01081">
    <property type="entry name" value="HTH_TETR_1"/>
    <property type="match status" value="1"/>
</dbReference>
<keyword evidence="7" id="KW-1185">Reference proteome</keyword>
<evidence type="ECO:0000256" key="1">
    <source>
        <dbReference type="ARBA" id="ARBA00023015"/>
    </source>
</evidence>
<evidence type="ECO:0000313" key="7">
    <source>
        <dbReference type="Proteomes" id="UP000501849"/>
    </source>
</evidence>
<dbReference type="Pfam" id="PF00440">
    <property type="entry name" value="TetR_N"/>
    <property type="match status" value="1"/>
</dbReference>
<dbReference type="SUPFAM" id="SSF46689">
    <property type="entry name" value="Homeodomain-like"/>
    <property type="match status" value="1"/>
</dbReference>
<dbReference type="InterPro" id="IPR050109">
    <property type="entry name" value="HTH-type_TetR-like_transc_reg"/>
</dbReference>
<dbReference type="GO" id="GO:0000976">
    <property type="term" value="F:transcription cis-regulatory region binding"/>
    <property type="evidence" value="ECO:0007669"/>
    <property type="project" value="TreeGrafter"/>
</dbReference>
<dbReference type="PANTHER" id="PTHR30055:SF238">
    <property type="entry name" value="MYCOFACTOCIN BIOSYNTHESIS TRANSCRIPTIONAL REGULATOR MFTR-RELATED"/>
    <property type="match status" value="1"/>
</dbReference>
<dbReference type="PANTHER" id="PTHR30055">
    <property type="entry name" value="HTH-TYPE TRANSCRIPTIONAL REGULATOR RUTR"/>
    <property type="match status" value="1"/>
</dbReference>
<evidence type="ECO:0000256" key="3">
    <source>
        <dbReference type="ARBA" id="ARBA00023163"/>
    </source>
</evidence>
<dbReference type="Proteomes" id="UP000501849">
    <property type="component" value="Chromosome"/>
</dbReference>
<dbReference type="InterPro" id="IPR001647">
    <property type="entry name" value="HTH_TetR"/>
</dbReference>
<dbReference type="PROSITE" id="PS50977">
    <property type="entry name" value="HTH_TETR_2"/>
    <property type="match status" value="1"/>
</dbReference>
<keyword evidence="2 4" id="KW-0238">DNA-binding</keyword>
<dbReference type="EMBL" id="CP038799">
    <property type="protein sequence ID" value="QIV84024.1"/>
    <property type="molecule type" value="Genomic_DNA"/>
</dbReference>
<feature type="domain" description="HTH tetR-type" evidence="5">
    <location>
        <begin position="16"/>
        <end position="76"/>
    </location>
</feature>
<protein>
    <submittedName>
        <fullName evidence="6">TetR/AcrR family transcriptional regulator</fullName>
    </submittedName>
</protein>
<reference evidence="6 7" key="1">
    <citation type="submission" date="2019-04" db="EMBL/GenBank/DDBJ databases">
        <title>Draft, Whole-Genome Sequence of the Anthracene-degrading Mycobacterium frederiksbergense LB501T, Isolated from a Polycyclic Aromatic Hydrocarbon (PAH)-Contaminated Soil.</title>
        <authorList>
            <person name="Augelletti F."/>
        </authorList>
    </citation>
    <scope>NUCLEOTIDE SEQUENCE [LARGE SCALE GENOMIC DNA]</scope>
    <source>
        <strain evidence="6 7">LB 501T</strain>
    </source>
</reference>
<organism evidence="6 7">
    <name type="scientific">Mycolicibacterium frederiksbergense</name>
    <dbReference type="NCBI Taxonomy" id="117567"/>
    <lineage>
        <taxon>Bacteria</taxon>
        <taxon>Bacillati</taxon>
        <taxon>Actinomycetota</taxon>
        <taxon>Actinomycetes</taxon>
        <taxon>Mycobacteriales</taxon>
        <taxon>Mycobacteriaceae</taxon>
        <taxon>Mycolicibacterium</taxon>
    </lineage>
</organism>
<dbReference type="RefSeq" id="WP_210000902.1">
    <property type="nucleotide sequence ID" value="NZ_CBCSDT010000010.1"/>
</dbReference>
<gene>
    <name evidence="6" type="ORF">EXE63_26440</name>
</gene>
<dbReference type="InterPro" id="IPR009057">
    <property type="entry name" value="Homeodomain-like_sf"/>
</dbReference>
<dbReference type="InterPro" id="IPR023772">
    <property type="entry name" value="DNA-bd_HTH_TetR-type_CS"/>
</dbReference>
<evidence type="ECO:0000256" key="4">
    <source>
        <dbReference type="PROSITE-ProRule" id="PRU00335"/>
    </source>
</evidence>
<evidence type="ECO:0000313" key="6">
    <source>
        <dbReference type="EMBL" id="QIV84024.1"/>
    </source>
</evidence>
<dbReference type="GO" id="GO:0003700">
    <property type="term" value="F:DNA-binding transcription factor activity"/>
    <property type="evidence" value="ECO:0007669"/>
    <property type="project" value="TreeGrafter"/>
</dbReference>
<evidence type="ECO:0000259" key="5">
    <source>
        <dbReference type="PROSITE" id="PS50977"/>
    </source>
</evidence>
<dbReference type="Gene3D" id="1.10.357.10">
    <property type="entry name" value="Tetracycline Repressor, domain 2"/>
    <property type="match status" value="1"/>
</dbReference>